<reference evidence="2 3" key="1">
    <citation type="submission" date="2015-10" db="EMBL/GenBank/DDBJ databases">
        <title>Full genome of DAOMC 229536 Phialocephala scopiformis, a fungal endophyte of spruce producing the potent anti-insectan compound rugulosin.</title>
        <authorList>
            <consortium name="DOE Joint Genome Institute"/>
            <person name="Walker A.K."/>
            <person name="Frasz S.L."/>
            <person name="Seifert K.A."/>
            <person name="Miller J.D."/>
            <person name="Mondo S.J."/>
            <person name="Labutti K."/>
            <person name="Lipzen A."/>
            <person name="Dockter R."/>
            <person name="Kennedy M."/>
            <person name="Grigoriev I.V."/>
            <person name="Spatafora J.W."/>
        </authorList>
    </citation>
    <scope>NUCLEOTIDE SEQUENCE [LARGE SCALE GENOMIC DNA]</scope>
    <source>
        <strain evidence="2 3">CBS 120377</strain>
    </source>
</reference>
<keyword evidence="3" id="KW-1185">Reference proteome</keyword>
<keyword evidence="1" id="KW-0472">Membrane</keyword>
<dbReference type="GeneID" id="28816742"/>
<proteinExistence type="predicted"/>
<feature type="transmembrane region" description="Helical" evidence="1">
    <location>
        <begin position="21"/>
        <end position="40"/>
    </location>
</feature>
<protein>
    <submittedName>
        <fullName evidence="2">Uncharacterized protein</fullName>
    </submittedName>
</protein>
<accession>A0A132B4N6</accession>
<keyword evidence="1" id="KW-0812">Transmembrane</keyword>
<evidence type="ECO:0000256" key="1">
    <source>
        <dbReference type="SAM" id="Phobius"/>
    </source>
</evidence>
<dbReference type="KEGG" id="psco:LY89DRAFT_364284"/>
<dbReference type="EMBL" id="KQ947440">
    <property type="protein sequence ID" value="KUJ07370.1"/>
    <property type="molecule type" value="Genomic_DNA"/>
</dbReference>
<dbReference type="RefSeq" id="XP_018061725.1">
    <property type="nucleotide sequence ID" value="XM_018207016.1"/>
</dbReference>
<dbReference type="InParanoid" id="A0A132B4N6"/>
<dbReference type="Proteomes" id="UP000070700">
    <property type="component" value="Unassembled WGS sequence"/>
</dbReference>
<name>A0A132B4N6_MOLSC</name>
<keyword evidence="1" id="KW-1133">Transmembrane helix</keyword>
<feature type="transmembrane region" description="Helical" evidence="1">
    <location>
        <begin position="52"/>
        <end position="71"/>
    </location>
</feature>
<organism evidence="2 3">
    <name type="scientific">Mollisia scopiformis</name>
    <name type="common">Conifer needle endophyte fungus</name>
    <name type="synonym">Phialocephala scopiformis</name>
    <dbReference type="NCBI Taxonomy" id="149040"/>
    <lineage>
        <taxon>Eukaryota</taxon>
        <taxon>Fungi</taxon>
        <taxon>Dikarya</taxon>
        <taxon>Ascomycota</taxon>
        <taxon>Pezizomycotina</taxon>
        <taxon>Leotiomycetes</taxon>
        <taxon>Helotiales</taxon>
        <taxon>Mollisiaceae</taxon>
        <taxon>Mollisia</taxon>
    </lineage>
</organism>
<sequence length="106" mass="11491">MASQKSSGKLLCASCSPNREICCASCLVPVSLTWVVTGGYGTVPTPCRALCMFWAASLLLLLLGWSTSPLLRPFPLALLPFWMTDPLLRSFVSRFCFGSSCFPCFG</sequence>
<evidence type="ECO:0000313" key="2">
    <source>
        <dbReference type="EMBL" id="KUJ07370.1"/>
    </source>
</evidence>
<dbReference type="AlphaFoldDB" id="A0A132B4N6"/>
<gene>
    <name evidence="2" type="ORF">LY89DRAFT_364284</name>
</gene>
<evidence type="ECO:0000313" key="3">
    <source>
        <dbReference type="Proteomes" id="UP000070700"/>
    </source>
</evidence>